<sequence length="96" mass="11195">MIVLARNVRLLERQLDWFPRMRAMSLDISEADTETNEARILNAKLDKTQMLIENLVGQLAQLKEEMNEQRKRRQRKGLMPTSSLHSFAAMDSSLQH</sequence>
<proteinExistence type="predicted"/>
<reference evidence="2" key="2">
    <citation type="journal article" date="2018" name="Environ. Sci. Technol.">
        <title>The Toxicogenome of Hyalella azteca: A Model for Sediment Ecotoxicology and Evolutionary Toxicology.</title>
        <authorList>
            <person name="Poynton H.C."/>
            <person name="Hasenbein S."/>
            <person name="Benoit J.B."/>
            <person name="Sepulveda M.S."/>
            <person name="Poelchau M.F."/>
            <person name="Hughes D.S.T."/>
            <person name="Murali S.C."/>
            <person name="Chen S."/>
            <person name="Glastad K.M."/>
            <person name="Goodisman M.A.D."/>
            <person name="Werren J.H."/>
            <person name="Vineis J.H."/>
            <person name="Bowen J.L."/>
            <person name="Friedrich M."/>
            <person name="Jones J."/>
            <person name="Robertson H.M."/>
            <person name="Feyereisen R."/>
            <person name="Mechler-Hickson A."/>
            <person name="Mathers N."/>
            <person name="Lee C.E."/>
            <person name="Colbourne J.K."/>
            <person name="Biales A."/>
            <person name="Johnston J.S."/>
            <person name="Wellborn G.A."/>
            <person name="Rosendale A.J."/>
            <person name="Cridge A.G."/>
            <person name="Munoz-Torres M.C."/>
            <person name="Bain P.A."/>
            <person name="Manny A.R."/>
            <person name="Major K.M."/>
            <person name="Lambert F.N."/>
            <person name="Vulpe C.D."/>
            <person name="Tuck P."/>
            <person name="Blalock B.J."/>
            <person name="Lin Y.Y."/>
            <person name="Smith M.E."/>
            <person name="Ochoa-Acuna H."/>
            <person name="Chen M.M."/>
            <person name="Childers C.P."/>
            <person name="Qu J."/>
            <person name="Dugan S."/>
            <person name="Lee S.L."/>
            <person name="Chao H."/>
            <person name="Dinh H."/>
            <person name="Han Y."/>
            <person name="Doddapaneni H."/>
            <person name="Worley K.C."/>
            <person name="Muzny D.M."/>
            <person name="Gibbs R.A."/>
            <person name="Richards S."/>
        </authorList>
    </citation>
    <scope>NUCLEOTIDE SEQUENCE</scope>
    <source>
        <strain evidence="2">HAZT.00-mixed</strain>
        <tissue evidence="2">Whole organism</tissue>
    </source>
</reference>
<protein>
    <submittedName>
        <fullName evidence="2">Uncharacterized protein</fullName>
    </submittedName>
</protein>
<reference evidence="2" key="1">
    <citation type="submission" date="2014-08" db="EMBL/GenBank/DDBJ databases">
        <authorList>
            <person name="Murali S."/>
            <person name="Richards S."/>
            <person name="Bandaranaike D."/>
            <person name="Bellair M."/>
            <person name="Blankenburg K."/>
            <person name="Chao H."/>
            <person name="Dinh H."/>
            <person name="Doddapaneni H."/>
            <person name="Dugan-Rocha S."/>
            <person name="Elkadiri S."/>
            <person name="Gnanaolivu R."/>
            <person name="Hughes D."/>
            <person name="Lee S."/>
            <person name="Li M."/>
            <person name="Ming W."/>
            <person name="Munidasa M."/>
            <person name="Muniz J."/>
            <person name="Nguyen L."/>
            <person name="Osuji N."/>
            <person name="Pu L.-L."/>
            <person name="Puazo M."/>
            <person name="Skinner E."/>
            <person name="Qu C."/>
            <person name="Quiroz J."/>
            <person name="Raj R."/>
            <person name="Weissenberger G."/>
            <person name="Xin Y."/>
            <person name="Zou X."/>
            <person name="Han Y."/>
            <person name="Worley K."/>
            <person name="Muzny D."/>
            <person name="Gibbs R."/>
        </authorList>
    </citation>
    <scope>NUCLEOTIDE SEQUENCE</scope>
    <source>
        <strain evidence="2">HAZT.00-mixed</strain>
        <tissue evidence="2">Whole organism</tissue>
    </source>
</reference>
<reference evidence="2" key="3">
    <citation type="submission" date="2019-06" db="EMBL/GenBank/DDBJ databases">
        <authorList>
            <person name="Poynton C."/>
            <person name="Hasenbein S."/>
            <person name="Benoit J.B."/>
            <person name="Sepulveda M.S."/>
            <person name="Poelchau M.F."/>
            <person name="Murali S.C."/>
            <person name="Chen S."/>
            <person name="Glastad K.M."/>
            <person name="Werren J.H."/>
            <person name="Vineis J.H."/>
            <person name="Bowen J.L."/>
            <person name="Friedrich M."/>
            <person name="Jones J."/>
            <person name="Robertson H.M."/>
            <person name="Feyereisen R."/>
            <person name="Mechler-Hickson A."/>
            <person name="Mathers N."/>
            <person name="Lee C.E."/>
            <person name="Colbourne J.K."/>
            <person name="Biales A."/>
            <person name="Johnston J.S."/>
            <person name="Wellborn G.A."/>
            <person name="Rosendale A.J."/>
            <person name="Cridge A.G."/>
            <person name="Munoz-Torres M.C."/>
            <person name="Bain P.A."/>
            <person name="Manny A.R."/>
            <person name="Major K.M."/>
            <person name="Lambert F.N."/>
            <person name="Vulpe C.D."/>
            <person name="Tuck P."/>
            <person name="Blalock B.J."/>
            <person name="Lin Y.-Y."/>
            <person name="Smith M.E."/>
            <person name="Ochoa-Acuna H."/>
            <person name="Chen M.-J.M."/>
            <person name="Childers C.P."/>
            <person name="Qu J."/>
            <person name="Dugan S."/>
            <person name="Lee S.L."/>
            <person name="Chao H."/>
            <person name="Dinh H."/>
            <person name="Han Y."/>
            <person name="Doddapaneni H."/>
            <person name="Worley K.C."/>
            <person name="Muzny D.M."/>
            <person name="Gibbs R.A."/>
            <person name="Richards S."/>
        </authorList>
    </citation>
    <scope>NUCLEOTIDE SEQUENCE</scope>
    <source>
        <strain evidence="2">HAZT.00-mixed</strain>
        <tissue evidence="2">Whole organism</tissue>
    </source>
</reference>
<dbReference type="AlphaFoldDB" id="A0A6A0H6S6"/>
<evidence type="ECO:0000313" key="2">
    <source>
        <dbReference type="EMBL" id="KAA0201450.1"/>
    </source>
</evidence>
<accession>A0A6A0H6S6</accession>
<feature type="region of interest" description="Disordered" evidence="1">
    <location>
        <begin position="66"/>
        <end position="96"/>
    </location>
</feature>
<dbReference type="EMBL" id="JQDR03005432">
    <property type="protein sequence ID" value="KAA0201450.1"/>
    <property type="molecule type" value="Genomic_DNA"/>
</dbReference>
<name>A0A6A0H6S6_HYAAZ</name>
<comment type="caution">
    <text evidence="2">The sequence shown here is derived from an EMBL/GenBank/DDBJ whole genome shotgun (WGS) entry which is preliminary data.</text>
</comment>
<evidence type="ECO:0000256" key="1">
    <source>
        <dbReference type="SAM" id="MobiDB-lite"/>
    </source>
</evidence>
<gene>
    <name evidence="2" type="ORF">HAZT_HAZT004473</name>
</gene>
<organism evidence="2">
    <name type="scientific">Hyalella azteca</name>
    <name type="common">Amphipod</name>
    <dbReference type="NCBI Taxonomy" id="294128"/>
    <lineage>
        <taxon>Eukaryota</taxon>
        <taxon>Metazoa</taxon>
        <taxon>Ecdysozoa</taxon>
        <taxon>Arthropoda</taxon>
        <taxon>Crustacea</taxon>
        <taxon>Multicrustacea</taxon>
        <taxon>Malacostraca</taxon>
        <taxon>Eumalacostraca</taxon>
        <taxon>Peracarida</taxon>
        <taxon>Amphipoda</taxon>
        <taxon>Senticaudata</taxon>
        <taxon>Talitrida</taxon>
        <taxon>Talitroidea</taxon>
        <taxon>Hyalellidae</taxon>
        <taxon>Hyalella</taxon>
    </lineage>
</organism>
<dbReference type="Proteomes" id="UP000711488">
    <property type="component" value="Unassembled WGS sequence"/>
</dbReference>
<dbReference type="OrthoDB" id="76898at2759"/>